<dbReference type="InterPro" id="IPR036779">
    <property type="entry name" value="LysM_dom_sf"/>
</dbReference>
<evidence type="ECO:0000259" key="2">
    <source>
        <dbReference type="PROSITE" id="PS51782"/>
    </source>
</evidence>
<keyword evidence="4" id="KW-1185">Reference proteome</keyword>
<dbReference type="STRING" id="1231392.OCGS_0787"/>
<dbReference type="InterPro" id="IPR050570">
    <property type="entry name" value="Cell_wall_metabolism_enzyme"/>
</dbReference>
<dbReference type="OrthoDB" id="9795421at2"/>
<dbReference type="CDD" id="cd12797">
    <property type="entry name" value="M23_peptidase"/>
    <property type="match status" value="1"/>
</dbReference>
<dbReference type="GO" id="GO:0004222">
    <property type="term" value="F:metalloendopeptidase activity"/>
    <property type="evidence" value="ECO:0007669"/>
    <property type="project" value="TreeGrafter"/>
</dbReference>
<dbReference type="eggNOG" id="COG1388">
    <property type="taxonomic scope" value="Bacteria"/>
</dbReference>
<dbReference type="PROSITE" id="PS51257">
    <property type="entry name" value="PROKAR_LIPOPROTEIN"/>
    <property type="match status" value="1"/>
</dbReference>
<feature type="region of interest" description="Disordered" evidence="1">
    <location>
        <begin position="147"/>
        <end position="173"/>
    </location>
</feature>
<accession>K2HF28</accession>
<organism evidence="3 4">
    <name type="scientific">Oceaniovalibus guishaninsula JLT2003</name>
    <dbReference type="NCBI Taxonomy" id="1231392"/>
    <lineage>
        <taxon>Bacteria</taxon>
        <taxon>Pseudomonadati</taxon>
        <taxon>Pseudomonadota</taxon>
        <taxon>Alphaproteobacteria</taxon>
        <taxon>Rhodobacterales</taxon>
        <taxon>Roseobacteraceae</taxon>
        <taxon>Oceaniovalibus</taxon>
    </lineage>
</organism>
<protein>
    <submittedName>
        <fullName evidence="3">LysM domain/M23/M37 peptidase</fullName>
    </submittedName>
</protein>
<sequence>MASKTALRRSSPLSAGAVALLILAGCNEPGQGFDWDLRGNIANAFDTSDAVARRVDSRPTPDRRGVISYPNYQVAVANRGDTVATIAGRVGLPADEIARYNGLPATVALRQGEVVALPRRVTEPSSATGTVMAGPTRSAQTITSTPLETPAAQPVPQRTAAAPQTGAEPVRHKVGRGETAFTIARLYDVPAQALAEWNGLGPDMAVREGQYLLIPVASPAPVRETPPGAGSVAPVPPSAAKPLPERDEVAGAPPKDTPPSPDLGKQQTAQSEGKFVFPVAGPIIRPYSKGKNDGIDISAPAGSAVKAADGGTVAAITRDTDQVPILVLRHPGNILTVYAGVDDIEVNKGDSVRRGQTIARIRDTATPSLHFEVREGFESVDPVGYLE</sequence>
<dbReference type="PANTHER" id="PTHR21666:SF270">
    <property type="entry name" value="MUREIN HYDROLASE ACTIVATOR ENVC"/>
    <property type="match status" value="1"/>
</dbReference>
<dbReference type="SUPFAM" id="SSF51261">
    <property type="entry name" value="Duplicated hybrid motif"/>
    <property type="match status" value="1"/>
</dbReference>
<dbReference type="CDD" id="cd00118">
    <property type="entry name" value="LysM"/>
    <property type="match status" value="2"/>
</dbReference>
<name>K2HF28_9RHOB</name>
<evidence type="ECO:0000256" key="1">
    <source>
        <dbReference type="SAM" id="MobiDB-lite"/>
    </source>
</evidence>
<comment type="caution">
    <text evidence="3">The sequence shown here is derived from an EMBL/GenBank/DDBJ whole genome shotgun (WGS) entry which is preliminary data.</text>
</comment>
<dbReference type="Proteomes" id="UP000006765">
    <property type="component" value="Unassembled WGS sequence"/>
</dbReference>
<feature type="domain" description="LysM" evidence="2">
    <location>
        <begin position="170"/>
        <end position="214"/>
    </location>
</feature>
<reference evidence="3 4" key="1">
    <citation type="journal article" date="2012" name="J. Bacteriol.">
        <title>Draft Genome Sequence of Oceaniovalibus guishaninsula JLT2003T.</title>
        <authorList>
            <person name="Tang K."/>
            <person name="Liu K."/>
            <person name="Jiao N."/>
        </authorList>
    </citation>
    <scope>NUCLEOTIDE SEQUENCE [LARGE SCALE GENOMIC DNA]</scope>
    <source>
        <strain evidence="3 4">JLT2003</strain>
    </source>
</reference>
<dbReference type="InterPro" id="IPR011055">
    <property type="entry name" value="Dup_hybrid_motif"/>
</dbReference>
<dbReference type="Pfam" id="PF01476">
    <property type="entry name" value="LysM"/>
    <property type="match status" value="2"/>
</dbReference>
<dbReference type="RefSeq" id="WP_007425940.1">
    <property type="nucleotide sequence ID" value="NZ_AMGO01000011.1"/>
</dbReference>
<dbReference type="PATRIC" id="fig|1231392.3.peg.791"/>
<dbReference type="eggNOG" id="COG4942">
    <property type="taxonomic scope" value="Bacteria"/>
</dbReference>
<dbReference type="PROSITE" id="PS51782">
    <property type="entry name" value="LYSM"/>
    <property type="match status" value="1"/>
</dbReference>
<dbReference type="SMART" id="SM00257">
    <property type="entry name" value="LysM"/>
    <property type="match status" value="2"/>
</dbReference>
<evidence type="ECO:0000313" key="3">
    <source>
        <dbReference type="EMBL" id="EKE45092.1"/>
    </source>
</evidence>
<evidence type="ECO:0000313" key="4">
    <source>
        <dbReference type="Proteomes" id="UP000006765"/>
    </source>
</evidence>
<dbReference type="EMBL" id="AMGO01000011">
    <property type="protein sequence ID" value="EKE45092.1"/>
    <property type="molecule type" value="Genomic_DNA"/>
</dbReference>
<dbReference type="PANTHER" id="PTHR21666">
    <property type="entry name" value="PEPTIDASE-RELATED"/>
    <property type="match status" value="1"/>
</dbReference>
<feature type="region of interest" description="Disordered" evidence="1">
    <location>
        <begin position="223"/>
        <end position="271"/>
    </location>
</feature>
<dbReference type="SUPFAM" id="SSF54106">
    <property type="entry name" value="LysM domain"/>
    <property type="match status" value="1"/>
</dbReference>
<proteinExistence type="predicted"/>
<dbReference type="InterPro" id="IPR018392">
    <property type="entry name" value="LysM"/>
</dbReference>
<dbReference type="InterPro" id="IPR016047">
    <property type="entry name" value="M23ase_b-sheet_dom"/>
</dbReference>
<dbReference type="AlphaFoldDB" id="K2HF28"/>
<dbReference type="Gene3D" id="3.10.350.10">
    <property type="entry name" value="LysM domain"/>
    <property type="match status" value="2"/>
</dbReference>
<dbReference type="Pfam" id="PF01551">
    <property type="entry name" value="Peptidase_M23"/>
    <property type="match status" value="1"/>
</dbReference>
<gene>
    <name evidence="3" type="ORF">OCGS_0787</name>
</gene>
<dbReference type="Gene3D" id="2.70.70.10">
    <property type="entry name" value="Glucose Permease (Domain IIA)"/>
    <property type="match status" value="1"/>
</dbReference>